<dbReference type="GO" id="GO:0005829">
    <property type="term" value="C:cytosol"/>
    <property type="evidence" value="ECO:0007669"/>
    <property type="project" value="TreeGrafter"/>
</dbReference>
<dbReference type="Proteomes" id="UP000249341">
    <property type="component" value="Unassembled WGS sequence"/>
</dbReference>
<dbReference type="InterPro" id="IPR005153">
    <property type="entry name" value="MbtH-like_dom"/>
</dbReference>
<dbReference type="Gene3D" id="3.90.820.10">
    <property type="entry name" value="Structural Genomics, Unknown Function 30-nov-00 1gh9 Mol_id"/>
    <property type="match status" value="1"/>
</dbReference>
<evidence type="ECO:0000313" key="2">
    <source>
        <dbReference type="EMBL" id="RAK42907.1"/>
    </source>
</evidence>
<dbReference type="SUPFAM" id="SSF160582">
    <property type="entry name" value="MbtH-like"/>
    <property type="match status" value="1"/>
</dbReference>
<name>A0A327ZIW6_9ACTN</name>
<dbReference type="PANTHER" id="PTHR38444:SF1">
    <property type="entry name" value="ENTEROBACTIN BIOSYNTHESIS PROTEIN YBDZ"/>
    <property type="match status" value="1"/>
</dbReference>
<dbReference type="InterPro" id="IPR038020">
    <property type="entry name" value="MbtH-like_sf"/>
</dbReference>
<evidence type="ECO:0000313" key="3">
    <source>
        <dbReference type="Proteomes" id="UP000249341"/>
    </source>
</evidence>
<dbReference type="PANTHER" id="PTHR38444">
    <property type="entry name" value="ENTEROBACTIN BIOSYNTHESIS PROTEIN YBDZ"/>
    <property type="match status" value="1"/>
</dbReference>
<comment type="caution">
    <text evidence="2">The sequence shown here is derived from an EMBL/GenBank/DDBJ whole genome shotgun (WGS) entry which is preliminary data.</text>
</comment>
<keyword evidence="3" id="KW-1185">Reference proteome</keyword>
<organism evidence="2 3">
    <name type="scientific">Actinoplanes lutulentus</name>
    <dbReference type="NCBI Taxonomy" id="1287878"/>
    <lineage>
        <taxon>Bacteria</taxon>
        <taxon>Bacillati</taxon>
        <taxon>Actinomycetota</taxon>
        <taxon>Actinomycetes</taxon>
        <taxon>Micromonosporales</taxon>
        <taxon>Micromonosporaceae</taxon>
        <taxon>Actinoplanes</taxon>
    </lineage>
</organism>
<gene>
    <name evidence="2" type="ORF">B0I29_10137</name>
</gene>
<sequence length="70" mass="7889">MPNPFDDEDHDGSFLALVNAQNQHSLWPEPIAVPPGWAVAWGPGSKQRCLDYIEQNWTDMRPADLIDRSA</sequence>
<evidence type="ECO:0000259" key="1">
    <source>
        <dbReference type="SMART" id="SM00923"/>
    </source>
</evidence>
<dbReference type="AlphaFoldDB" id="A0A327ZIW6"/>
<dbReference type="OrthoDB" id="7584480at2"/>
<reference evidence="2 3" key="1">
    <citation type="submission" date="2018-06" db="EMBL/GenBank/DDBJ databases">
        <title>Genomic Encyclopedia of Type Strains, Phase III (KMG-III): the genomes of soil and plant-associated and newly described type strains.</title>
        <authorList>
            <person name="Whitman W."/>
        </authorList>
    </citation>
    <scope>NUCLEOTIDE SEQUENCE [LARGE SCALE GENOMIC DNA]</scope>
    <source>
        <strain evidence="2 3">CGMCC 4.7090</strain>
    </source>
</reference>
<dbReference type="Pfam" id="PF03621">
    <property type="entry name" value="MbtH"/>
    <property type="match status" value="1"/>
</dbReference>
<dbReference type="EMBL" id="QLMJ01000001">
    <property type="protein sequence ID" value="RAK42907.1"/>
    <property type="molecule type" value="Genomic_DNA"/>
</dbReference>
<dbReference type="GO" id="GO:0019290">
    <property type="term" value="P:siderophore biosynthetic process"/>
    <property type="evidence" value="ECO:0007669"/>
    <property type="project" value="TreeGrafter"/>
</dbReference>
<accession>A0A327ZIW6</accession>
<proteinExistence type="predicted"/>
<dbReference type="RefSeq" id="WP_111646741.1">
    <property type="nucleotide sequence ID" value="NZ_JACHWI010000001.1"/>
</dbReference>
<protein>
    <submittedName>
        <fullName evidence="2">MbtH protein</fullName>
    </submittedName>
</protein>
<dbReference type="InterPro" id="IPR037407">
    <property type="entry name" value="MLP_fam"/>
</dbReference>
<dbReference type="SMART" id="SM00923">
    <property type="entry name" value="MbtH"/>
    <property type="match status" value="1"/>
</dbReference>
<feature type="domain" description="MbtH-like" evidence="1">
    <location>
        <begin position="3"/>
        <end position="55"/>
    </location>
</feature>